<accession>A0A6C0F8D0</accession>
<proteinExistence type="predicted"/>
<reference evidence="1" key="1">
    <citation type="journal article" date="2020" name="Nature">
        <title>Giant virus diversity and host interactions through global metagenomics.</title>
        <authorList>
            <person name="Schulz F."/>
            <person name="Roux S."/>
            <person name="Paez-Espino D."/>
            <person name="Jungbluth S."/>
            <person name="Walsh D.A."/>
            <person name="Denef V.J."/>
            <person name="McMahon K.D."/>
            <person name="Konstantinidis K.T."/>
            <person name="Eloe-Fadrosh E.A."/>
            <person name="Kyrpides N.C."/>
            <person name="Woyke T."/>
        </authorList>
    </citation>
    <scope>NUCLEOTIDE SEQUENCE</scope>
    <source>
        <strain evidence="1">GVMAG-S-ERX556049-19</strain>
    </source>
</reference>
<evidence type="ECO:0000313" key="1">
    <source>
        <dbReference type="EMBL" id="QHT38086.1"/>
    </source>
</evidence>
<protein>
    <recommendedName>
        <fullName evidence="2">Peptidase M61 catalytic domain-containing protein</fullName>
    </recommendedName>
</protein>
<name>A0A6C0F8D0_9ZZZZ</name>
<organism evidence="1">
    <name type="scientific">viral metagenome</name>
    <dbReference type="NCBI Taxonomy" id="1070528"/>
    <lineage>
        <taxon>unclassified sequences</taxon>
        <taxon>metagenomes</taxon>
        <taxon>organismal metagenomes</taxon>
    </lineage>
</organism>
<dbReference type="EMBL" id="MN738825">
    <property type="protein sequence ID" value="QHT38086.1"/>
    <property type="molecule type" value="Genomic_DNA"/>
</dbReference>
<evidence type="ECO:0008006" key="2">
    <source>
        <dbReference type="Google" id="ProtNLM"/>
    </source>
</evidence>
<dbReference type="AlphaFoldDB" id="A0A6C0F8D0"/>
<sequence>MNHIKLNKSNVQFINKFKKDFLNAEKKWKKKYTISCQDFENEQIYNIPNIEQYDSTIIDSLQCFSKKHFTFTFSTPKRKINIFFISPIEKPEKELLFCLKQMFIWFNGIDSYTTSECSKILDIYISFTPSLKLLPKQKYDVIGRKNANTAFTFSCNERNIIHVFREEEWFKVLIHETFHNLDLDFSKYDHGFSDKYIQSFFPNRKNIKFYESYCEIWALLFHSLFYSMHHDKSLNFILNRELEFSLFQCSKILDHFDIKYNYLFSNNHKALVSMENYKENTPILSYYIFKTIFLYNINDFLEWCYKENDKSIRFSKLPIHYVDIYQKISNLIIFLNDHYKNTAFLKTIKEHEKQFQKEKKSIQLNDIFYFKTLRMTYYDLTKH</sequence>